<comment type="function">
    <text evidence="9">CRISPR (clustered regularly interspaced short palindromic repeat), is an adaptive immune system that provides protection against mobile genetic elements (viruses, transposable elements and conjugative plasmids). CRISPR clusters contain sequences complementary to antecedent mobile elements and target invading nucleic acids. CRISPR clusters are transcribed and processed into CRISPR RNA (crRNA). Functions as a ssRNA-specific endoribonuclease. Involved in the integration of spacer DNA into the CRISPR cassette.</text>
</comment>
<evidence type="ECO:0000256" key="10">
    <source>
        <dbReference type="PIRNR" id="PIRNR032582"/>
    </source>
</evidence>
<dbReference type="PIRSF" id="PIRSF032582">
    <property type="entry name" value="Cas2"/>
    <property type="match status" value="1"/>
</dbReference>
<dbReference type="InterPro" id="IPR019199">
    <property type="entry name" value="Virulence_VapD/CRISPR_Cas2"/>
</dbReference>
<evidence type="ECO:0000256" key="6">
    <source>
        <dbReference type="ARBA" id="ARBA00022801"/>
    </source>
</evidence>
<dbReference type="NCBIfam" id="TIGR01573">
    <property type="entry name" value="cas2"/>
    <property type="match status" value="1"/>
</dbReference>
<dbReference type="SUPFAM" id="SSF143430">
    <property type="entry name" value="TTP0101/SSO1404-like"/>
    <property type="match status" value="1"/>
</dbReference>
<keyword evidence="8 9" id="KW-0051">Antiviral defense</keyword>
<evidence type="ECO:0000256" key="5">
    <source>
        <dbReference type="ARBA" id="ARBA00022759"/>
    </source>
</evidence>
<evidence type="ECO:0000256" key="7">
    <source>
        <dbReference type="ARBA" id="ARBA00022842"/>
    </source>
</evidence>
<accession>A0ABV5ZG69</accession>
<dbReference type="CDD" id="cd09725">
    <property type="entry name" value="Cas2_I_II_III"/>
    <property type="match status" value="1"/>
</dbReference>
<dbReference type="Proteomes" id="UP001589688">
    <property type="component" value="Unassembled WGS sequence"/>
</dbReference>
<dbReference type="RefSeq" id="WP_005846129.1">
    <property type="nucleotide sequence ID" value="NZ_JADU01000010.1"/>
</dbReference>
<evidence type="ECO:0000256" key="9">
    <source>
        <dbReference type="HAMAP-Rule" id="MF_01471"/>
    </source>
</evidence>
<dbReference type="PANTHER" id="PTHR34405">
    <property type="entry name" value="CRISPR-ASSOCIATED ENDORIBONUCLEASE CAS2"/>
    <property type="match status" value="1"/>
</dbReference>
<proteinExistence type="inferred from homology"/>
<keyword evidence="3 9" id="KW-0540">Nuclease</keyword>
<keyword evidence="6 9" id="KW-0378">Hydrolase</keyword>
<name>A0ABV5ZG69_9BACT</name>
<evidence type="ECO:0000256" key="2">
    <source>
        <dbReference type="ARBA" id="ARBA00009959"/>
    </source>
</evidence>
<evidence type="ECO:0000256" key="4">
    <source>
        <dbReference type="ARBA" id="ARBA00022723"/>
    </source>
</evidence>
<evidence type="ECO:0000256" key="8">
    <source>
        <dbReference type="ARBA" id="ARBA00023118"/>
    </source>
</evidence>
<sequence>MLILVTYDVNTETPDGRKRLQGVAKICMNHGQRVQNSVFECVVDVTQLAQLKILLSDIINKQKDSIRIYNLGNHYHAKVETMGLIRGINIEEELII</sequence>
<gene>
    <name evidence="9 11" type="primary">cas2</name>
    <name evidence="11" type="ORF">ACFFK8_00635</name>
</gene>
<feature type="binding site" evidence="9">
    <location>
        <position position="8"/>
    </location>
    <ligand>
        <name>Mg(2+)</name>
        <dbReference type="ChEBI" id="CHEBI:18420"/>
        <note>catalytic</note>
    </ligand>
</feature>
<comment type="subunit">
    <text evidence="9">Homodimer, forms a heterotetramer with a Cas1 homodimer.</text>
</comment>
<comment type="cofactor">
    <cofactor evidence="1 9">
        <name>Mg(2+)</name>
        <dbReference type="ChEBI" id="CHEBI:18420"/>
    </cofactor>
</comment>
<evidence type="ECO:0000256" key="1">
    <source>
        <dbReference type="ARBA" id="ARBA00001946"/>
    </source>
</evidence>
<dbReference type="GO" id="GO:0004519">
    <property type="term" value="F:endonuclease activity"/>
    <property type="evidence" value="ECO:0007669"/>
    <property type="project" value="UniProtKB-KW"/>
</dbReference>
<evidence type="ECO:0000256" key="3">
    <source>
        <dbReference type="ARBA" id="ARBA00022722"/>
    </source>
</evidence>
<comment type="similarity">
    <text evidence="2 9 10">Belongs to the CRISPR-associated endoribonuclease Cas2 protein family.</text>
</comment>
<comment type="caution">
    <text evidence="11">The sequence shown here is derived from an EMBL/GenBank/DDBJ whole genome shotgun (WGS) entry which is preliminary data.</text>
</comment>
<keyword evidence="5 9" id="KW-0255">Endonuclease</keyword>
<reference evidence="11 12" key="1">
    <citation type="submission" date="2024-09" db="EMBL/GenBank/DDBJ databases">
        <authorList>
            <person name="Sun Q."/>
            <person name="Mori K."/>
        </authorList>
    </citation>
    <scope>NUCLEOTIDE SEQUENCE [LARGE SCALE GENOMIC DNA]</scope>
    <source>
        <strain evidence="11 12">ATCC 51272</strain>
    </source>
</reference>
<dbReference type="HAMAP" id="MF_01471">
    <property type="entry name" value="Cas2"/>
    <property type="match status" value="1"/>
</dbReference>
<dbReference type="EMBL" id="JBHLZF010000001">
    <property type="protein sequence ID" value="MFB9896368.1"/>
    <property type="molecule type" value="Genomic_DNA"/>
</dbReference>
<organism evidence="11 12">
    <name type="scientific">Hallella seregens ATCC 51272</name>
    <dbReference type="NCBI Taxonomy" id="1336250"/>
    <lineage>
        <taxon>Bacteria</taxon>
        <taxon>Pseudomonadati</taxon>
        <taxon>Bacteroidota</taxon>
        <taxon>Bacteroidia</taxon>
        <taxon>Bacteroidales</taxon>
        <taxon>Prevotellaceae</taxon>
        <taxon>Hallella</taxon>
    </lineage>
</organism>
<dbReference type="EC" id="3.1.-.-" evidence="9"/>
<keyword evidence="7 9" id="KW-0460">Magnesium</keyword>
<dbReference type="InterPro" id="IPR021127">
    <property type="entry name" value="CRISPR_associated_Cas2"/>
</dbReference>
<protein>
    <recommendedName>
        <fullName evidence="9">CRISPR-associated endoribonuclease Cas2</fullName>
        <ecNumber evidence="9">3.1.-.-</ecNumber>
    </recommendedName>
</protein>
<evidence type="ECO:0000313" key="12">
    <source>
        <dbReference type="Proteomes" id="UP001589688"/>
    </source>
</evidence>
<dbReference type="Pfam" id="PF09827">
    <property type="entry name" value="CRISPR_Cas2"/>
    <property type="match status" value="1"/>
</dbReference>
<keyword evidence="12" id="KW-1185">Reference proteome</keyword>
<evidence type="ECO:0000313" key="11">
    <source>
        <dbReference type="EMBL" id="MFB9896368.1"/>
    </source>
</evidence>
<keyword evidence="4 9" id="KW-0479">Metal-binding</keyword>
<dbReference type="Gene3D" id="3.30.70.240">
    <property type="match status" value="1"/>
</dbReference>
<dbReference type="PANTHER" id="PTHR34405:SF3">
    <property type="entry name" value="CRISPR-ASSOCIATED ENDORIBONUCLEASE CAS2 3"/>
    <property type="match status" value="1"/>
</dbReference>